<dbReference type="EMBL" id="LAZR01057249">
    <property type="protein sequence ID" value="KKK72457.1"/>
    <property type="molecule type" value="Genomic_DNA"/>
</dbReference>
<proteinExistence type="predicted"/>
<name>A0A0F8XTN6_9ZZZZ</name>
<comment type="caution">
    <text evidence="3">The sequence shown here is derived from an EMBL/GenBank/DDBJ whole genome shotgun (WGS) entry which is preliminary data.</text>
</comment>
<feature type="transmembrane region" description="Helical" evidence="1">
    <location>
        <begin position="6"/>
        <end position="25"/>
    </location>
</feature>
<sequence length="70" mass="7763">MSILEFLIACAVLIGIFFLGFLSGIDLNLPVFKRIISGPIQGGNFNGRYVVEGLDENIHYVYPPFTLTLD</sequence>
<dbReference type="AlphaFoldDB" id="A0A0F8XTN6"/>
<evidence type="ECO:0000256" key="1">
    <source>
        <dbReference type="SAM" id="Phobius"/>
    </source>
</evidence>
<evidence type="ECO:0000313" key="3">
    <source>
        <dbReference type="EMBL" id="KKK72457.1"/>
    </source>
</evidence>
<reference evidence="3" key="1">
    <citation type="journal article" date="2015" name="Nature">
        <title>Complex archaea that bridge the gap between prokaryotes and eukaryotes.</title>
        <authorList>
            <person name="Spang A."/>
            <person name="Saw J.H."/>
            <person name="Jorgensen S.L."/>
            <person name="Zaremba-Niedzwiedzka K."/>
            <person name="Martijn J."/>
            <person name="Lind A.E."/>
            <person name="van Eijk R."/>
            <person name="Schleper C."/>
            <person name="Guy L."/>
            <person name="Ettema T.J."/>
        </authorList>
    </citation>
    <scope>NUCLEOTIDE SEQUENCE</scope>
</reference>
<keyword evidence="1" id="KW-0472">Membrane</keyword>
<accession>A0A0F8XTN6</accession>
<gene>
    <name evidence="3" type="ORF">LCGC14_2903720</name>
    <name evidence="2" type="ORF">LCGC14_2905070</name>
</gene>
<evidence type="ECO:0000313" key="2">
    <source>
        <dbReference type="EMBL" id="KKK72318.1"/>
    </source>
</evidence>
<keyword evidence="1" id="KW-1133">Transmembrane helix</keyword>
<organism evidence="3">
    <name type="scientific">marine sediment metagenome</name>
    <dbReference type="NCBI Taxonomy" id="412755"/>
    <lineage>
        <taxon>unclassified sequences</taxon>
        <taxon>metagenomes</taxon>
        <taxon>ecological metagenomes</taxon>
    </lineage>
</organism>
<keyword evidence="1" id="KW-0812">Transmembrane</keyword>
<protein>
    <submittedName>
        <fullName evidence="3">Uncharacterized protein</fullName>
    </submittedName>
</protein>
<dbReference type="EMBL" id="LAZR01057311">
    <property type="protein sequence ID" value="KKK72318.1"/>
    <property type="molecule type" value="Genomic_DNA"/>
</dbReference>